<dbReference type="Proteomes" id="UP000000602">
    <property type="component" value="Chromosome"/>
</dbReference>
<organism evidence="11 12">
    <name type="scientific">Desulfotalea psychrophila (strain LSv54 / DSM 12343)</name>
    <dbReference type="NCBI Taxonomy" id="177439"/>
    <lineage>
        <taxon>Bacteria</taxon>
        <taxon>Pseudomonadati</taxon>
        <taxon>Thermodesulfobacteriota</taxon>
        <taxon>Desulfobulbia</taxon>
        <taxon>Desulfobulbales</taxon>
        <taxon>Desulfocapsaceae</taxon>
        <taxon>Desulfotalea</taxon>
    </lineage>
</organism>
<dbReference type="PANTHER" id="PTHR42958">
    <property type="entry name" value="HYDROGENASE-2 LARGE CHAIN"/>
    <property type="match status" value="1"/>
</dbReference>
<gene>
    <name evidence="11" type="ordered locus">DP0159</name>
</gene>
<dbReference type="FunFam" id="1.10.645.10:FF:000002">
    <property type="entry name" value="Hydrogenase 2 large subunit"/>
    <property type="match status" value="1"/>
</dbReference>
<dbReference type="eggNOG" id="COG0374">
    <property type="taxonomic scope" value="Bacteria"/>
</dbReference>
<dbReference type="GO" id="GO:0008901">
    <property type="term" value="F:ferredoxin hydrogenase activity"/>
    <property type="evidence" value="ECO:0007669"/>
    <property type="project" value="InterPro"/>
</dbReference>
<keyword evidence="12" id="KW-1185">Reference proteome</keyword>
<dbReference type="AlphaFoldDB" id="Q6ARY7"/>
<dbReference type="EMBL" id="CR522870">
    <property type="protein sequence ID" value="CAG34888.1"/>
    <property type="molecule type" value="Genomic_DNA"/>
</dbReference>
<dbReference type="InterPro" id="IPR001501">
    <property type="entry name" value="Ni-dep_hyd_lsu"/>
</dbReference>
<evidence type="ECO:0000256" key="2">
    <source>
        <dbReference type="ARBA" id="ARBA00004418"/>
    </source>
</evidence>
<dbReference type="GO" id="GO:0016151">
    <property type="term" value="F:nickel cation binding"/>
    <property type="evidence" value="ECO:0007669"/>
    <property type="project" value="InterPro"/>
</dbReference>
<dbReference type="InterPro" id="IPR050867">
    <property type="entry name" value="NiFe/NiFeSe_hydrgnase_LSU"/>
</dbReference>
<reference evidence="12" key="1">
    <citation type="journal article" date="2004" name="Environ. Microbiol.">
        <title>The genome of Desulfotalea psychrophila, a sulfate-reducing bacterium from permanently cold Arctic sediments.</title>
        <authorList>
            <person name="Rabus R."/>
            <person name="Ruepp A."/>
            <person name="Frickey T."/>
            <person name="Rattei T."/>
            <person name="Fartmann B."/>
            <person name="Stark M."/>
            <person name="Bauer M."/>
            <person name="Zibat A."/>
            <person name="Lombardot T."/>
            <person name="Becker I."/>
            <person name="Amann J."/>
            <person name="Gellner K."/>
            <person name="Teeling H."/>
            <person name="Leuschner W.D."/>
            <person name="Gloeckner F.-O."/>
            <person name="Lupas A.N."/>
            <person name="Amann R."/>
            <person name="Klenk H.-P."/>
        </authorList>
    </citation>
    <scope>NUCLEOTIDE SEQUENCE [LARGE SCALE GENOMIC DNA]</scope>
    <source>
        <strain evidence="12">DSM 12343 / LSv54</strain>
    </source>
</reference>
<keyword evidence="9" id="KW-0408">Iron</keyword>
<dbReference type="Pfam" id="PF00374">
    <property type="entry name" value="NiFeSe_Hases"/>
    <property type="match status" value="1"/>
</dbReference>
<keyword evidence="5 9" id="KW-0533">Nickel</keyword>
<evidence type="ECO:0000256" key="1">
    <source>
        <dbReference type="ARBA" id="ARBA00001967"/>
    </source>
</evidence>
<comment type="cofactor">
    <cofactor evidence="1 9">
        <name>Ni(2+)</name>
        <dbReference type="ChEBI" id="CHEBI:49786"/>
    </cofactor>
</comment>
<dbReference type="PROSITE" id="PS00507">
    <property type="entry name" value="NI_HGENASE_L_1"/>
    <property type="match status" value="1"/>
</dbReference>
<dbReference type="SUPFAM" id="SSF56762">
    <property type="entry name" value="HydB/Nqo4-like"/>
    <property type="match status" value="1"/>
</dbReference>
<feature type="binding site" evidence="9">
    <location>
        <position position="499"/>
    </location>
    <ligand>
        <name>Mg(2+)</name>
        <dbReference type="ChEBI" id="CHEBI:18420"/>
    </ligand>
</feature>
<comment type="cofactor">
    <cofactor evidence="9">
        <name>Fe cation</name>
        <dbReference type="ChEBI" id="CHEBI:24875"/>
    </cofactor>
</comment>
<keyword evidence="8 10" id="KW-0560">Oxidoreductase</keyword>
<feature type="binding site" evidence="9">
    <location>
        <position position="42"/>
    </location>
    <ligand>
        <name>Mg(2+)</name>
        <dbReference type="ChEBI" id="CHEBI:18420"/>
    </ligand>
</feature>
<protein>
    <submittedName>
        <fullName evidence="11">Related to cytochrome-c3 hydrogenase (NiFeSe), large subunit</fullName>
    </submittedName>
</protein>
<feature type="binding site" evidence="9">
    <location>
        <position position="64"/>
    </location>
    <ligand>
        <name>Fe cation</name>
        <dbReference type="ChEBI" id="CHEBI:24875"/>
    </ligand>
</feature>
<dbReference type="Gene3D" id="1.10.645.10">
    <property type="entry name" value="Cytochrome-c3 Hydrogenase, chain B"/>
    <property type="match status" value="1"/>
</dbReference>
<dbReference type="RefSeq" id="WP_011187404.1">
    <property type="nucleotide sequence ID" value="NC_006138.1"/>
</dbReference>
<feature type="binding site" evidence="9">
    <location>
        <position position="61"/>
    </location>
    <ligand>
        <name>Ni(2+)</name>
        <dbReference type="ChEBI" id="CHEBI:49786"/>
    </ligand>
</feature>
<dbReference type="NCBIfam" id="NF033181">
    <property type="entry name" value="NiFeSe_hydrog"/>
    <property type="match status" value="1"/>
</dbReference>
<sequence length="499" mass="55329">MSSIVKLDPFTRIEGHLAVSLNVQNNRVKDAQCTGEMVRGFEQILQGRSPLDAQQIVQRICGVCPVSHGIASVLAQEQAYGIQLPENARLQRNIMLASNYIQSHITHFYHLSALDFIDITAILDYKGGDAFLLAMQNWVKAELASKNLFPAAPFLPRYQGRYLKDVDFNITALRNYFIALEMRATAHQLIAIFAGKMPHMASIVPGGITEKVTTKKIIQCKSKLAQLKGFINNSYRNDLLAITAEFPSYLSIGKSCGNFLSFGAFGDANLEKSPLLPAGALLQGKLEEVDDISIKEDVSFSKYSSDSGREKTVPEPHKSGAYSWIKAPRYRGEAMEVGPLARLMVAQAKGNKKMQEASNAFLQKTDLSLTDLDSCLGRHIARFIELEVIIEKCEEWMEQLRPDQPTAVDFNIPQQAEGRGMMEAPRGALGHWVTIEKQKIGRYECIVPTTWNCSPKDDKQIPGPVEQSLIGTIVADKTNPLEAARIVRSYDPCLACAVH</sequence>
<evidence type="ECO:0000256" key="3">
    <source>
        <dbReference type="ARBA" id="ARBA00009292"/>
    </source>
</evidence>
<comment type="similarity">
    <text evidence="3 10">Belongs to the [NiFe]/[NiFeSe] hydrogenase large subunit family.</text>
</comment>
<accession>Q6ARY7</accession>
<name>Q6ARY7_DESPS</name>
<dbReference type="PANTHER" id="PTHR42958:SF2">
    <property type="entry name" value="UPTAKE HYDROGENASE LARGE SUBUNIT"/>
    <property type="match status" value="1"/>
</dbReference>
<dbReference type="PROSITE" id="PS00508">
    <property type="entry name" value="NI_HGENASE_L_2"/>
    <property type="match status" value="1"/>
</dbReference>
<keyword evidence="7" id="KW-0574">Periplasm</keyword>
<proteinExistence type="inferred from homology"/>
<keyword evidence="9" id="KW-0460">Magnesium</keyword>
<dbReference type="InterPro" id="IPR018194">
    <property type="entry name" value="Ni-dep_hyd_lsu_Ni_BS"/>
</dbReference>
<evidence type="ECO:0000256" key="8">
    <source>
        <dbReference type="ARBA" id="ARBA00023002"/>
    </source>
</evidence>
<feature type="binding site" evidence="9">
    <location>
        <position position="64"/>
    </location>
    <ligand>
        <name>Ni(2+)</name>
        <dbReference type="ChEBI" id="CHEBI:49786"/>
    </ligand>
</feature>
<dbReference type="HOGENOM" id="CLU_030087_0_0_7"/>
<dbReference type="GO" id="GO:0042597">
    <property type="term" value="C:periplasmic space"/>
    <property type="evidence" value="ECO:0007669"/>
    <property type="project" value="UniProtKB-SubCell"/>
</dbReference>
<evidence type="ECO:0000256" key="7">
    <source>
        <dbReference type="ARBA" id="ARBA00022764"/>
    </source>
</evidence>
<feature type="binding site" evidence="9">
    <location>
        <position position="493"/>
    </location>
    <ligand>
        <name>Ni(2+)</name>
        <dbReference type="ChEBI" id="CHEBI:49786"/>
    </ligand>
</feature>
<evidence type="ECO:0000313" key="11">
    <source>
        <dbReference type="EMBL" id="CAG34888.1"/>
    </source>
</evidence>
<evidence type="ECO:0000256" key="10">
    <source>
        <dbReference type="RuleBase" id="RU003896"/>
    </source>
</evidence>
<keyword evidence="6 9" id="KW-0479">Metal-binding</keyword>
<dbReference type="KEGG" id="dps:DP0159"/>
<feature type="binding site" evidence="9">
    <location>
        <position position="496"/>
    </location>
    <ligand>
        <name>Fe cation</name>
        <dbReference type="ChEBI" id="CHEBI:24875"/>
    </ligand>
</feature>
<evidence type="ECO:0000256" key="6">
    <source>
        <dbReference type="ARBA" id="ARBA00022723"/>
    </source>
</evidence>
<evidence type="ECO:0000256" key="5">
    <source>
        <dbReference type="ARBA" id="ARBA00022596"/>
    </source>
</evidence>
<comment type="subunit">
    <text evidence="4">Heterodimer of a large and a small subunit.</text>
</comment>
<dbReference type="OrthoDB" id="9761717at2"/>
<evidence type="ECO:0000313" key="12">
    <source>
        <dbReference type="Proteomes" id="UP000000602"/>
    </source>
</evidence>
<evidence type="ECO:0000256" key="9">
    <source>
        <dbReference type="PIRSR" id="PIRSR601501-1"/>
    </source>
</evidence>
<dbReference type="InterPro" id="IPR029014">
    <property type="entry name" value="NiFe-Hase_large"/>
</dbReference>
<comment type="subcellular location">
    <subcellularLocation>
        <location evidence="2">Periplasm</location>
    </subcellularLocation>
</comment>
<dbReference type="STRING" id="177439.DP0159"/>
<evidence type="ECO:0000256" key="4">
    <source>
        <dbReference type="ARBA" id="ARBA00011771"/>
    </source>
</evidence>